<reference evidence="1 2" key="1">
    <citation type="submission" date="2012-04" db="EMBL/GenBank/DDBJ databases">
        <authorList>
            <person name="Genoscope - CEA"/>
        </authorList>
    </citation>
    <scope>NUCLEOTIDE SEQUENCE [LARGE SCALE GENOMIC DNA]</scope>
    <source>
        <strain evidence="1 2">9717</strain>
    </source>
</reference>
<comment type="caution">
    <text evidence="1">The sequence shown here is derived from an EMBL/GenBank/DDBJ whole genome shotgun (WGS) entry which is preliminary data.</text>
</comment>
<dbReference type="Proteomes" id="UP000003172">
    <property type="component" value="Unassembled WGS sequence"/>
</dbReference>
<gene>
    <name evidence="1" type="ORF">MICAB_7200004</name>
</gene>
<evidence type="ECO:0000313" key="2">
    <source>
        <dbReference type="Proteomes" id="UP000003172"/>
    </source>
</evidence>
<organism evidence="1 2">
    <name type="scientific">Microcystis aeruginosa PCC 9717</name>
    <dbReference type="NCBI Taxonomy" id="1160286"/>
    <lineage>
        <taxon>Bacteria</taxon>
        <taxon>Bacillati</taxon>
        <taxon>Cyanobacteriota</taxon>
        <taxon>Cyanophyceae</taxon>
        <taxon>Oscillatoriophycideae</taxon>
        <taxon>Chroococcales</taxon>
        <taxon>Microcystaceae</taxon>
        <taxon>Microcystis</taxon>
    </lineage>
</organism>
<protein>
    <submittedName>
        <fullName evidence="1">Uncharacterized protein</fullName>
    </submittedName>
</protein>
<name>I4FWN9_MICAE</name>
<accession>I4FWN9</accession>
<dbReference type="HOGENOM" id="CLU_1641778_0_0_3"/>
<dbReference type="AlphaFoldDB" id="I4FWN9"/>
<dbReference type="EMBL" id="CAII01000691">
    <property type="protein sequence ID" value="CCI00064.1"/>
    <property type="molecule type" value="Genomic_DNA"/>
</dbReference>
<proteinExistence type="predicted"/>
<evidence type="ECO:0000313" key="1">
    <source>
        <dbReference type="EMBL" id="CCI00064.1"/>
    </source>
</evidence>
<sequence>MLDKKSSYHLPTLSFALATIAIGILSEVEASLTITGSSVTASTPVKSFPTNPPQVPLILAQTPSIVGRWQSRTNHRAPGSGNYQIIITAIFHSDGSYEFKAFDTSDPRLSVLLNGQWKRSNNTIIATGSPLTSNKVYQHNFRIVNANTLIDSYGKTFLRLP</sequence>